<proteinExistence type="predicted"/>
<evidence type="ECO:0000313" key="6">
    <source>
        <dbReference type="EMBL" id="KNZ69593.1"/>
    </source>
</evidence>
<keyword evidence="4" id="KW-1133">Transmembrane helix</keyword>
<dbReference type="InterPro" id="IPR021731">
    <property type="entry name" value="AMIN_dom"/>
</dbReference>
<keyword evidence="4" id="KW-0472">Membrane</keyword>
<feature type="domain" description="SH3b" evidence="5">
    <location>
        <begin position="175"/>
        <end position="237"/>
    </location>
</feature>
<dbReference type="Gene3D" id="2.60.40.3500">
    <property type="match status" value="1"/>
</dbReference>
<dbReference type="SUPFAM" id="SSF53187">
    <property type="entry name" value="Zn-dependent exopeptidases"/>
    <property type="match status" value="1"/>
</dbReference>
<protein>
    <submittedName>
        <fullName evidence="6">N-acetylmuramoyl-L-alanine amidase</fullName>
    </submittedName>
</protein>
<dbReference type="CDD" id="cd02696">
    <property type="entry name" value="MurNAc-LAA"/>
    <property type="match status" value="1"/>
</dbReference>
<dbReference type="GO" id="GO:0008745">
    <property type="term" value="F:N-acetylmuramoyl-L-alanine amidase activity"/>
    <property type="evidence" value="ECO:0007669"/>
    <property type="project" value="InterPro"/>
</dbReference>
<dbReference type="Pfam" id="PF11741">
    <property type="entry name" value="AMIN"/>
    <property type="match status" value="1"/>
</dbReference>
<dbReference type="InterPro" id="IPR036028">
    <property type="entry name" value="SH3-like_dom_sf"/>
</dbReference>
<dbReference type="Pfam" id="PF08239">
    <property type="entry name" value="SH3_3"/>
    <property type="match status" value="2"/>
</dbReference>
<evidence type="ECO:0000313" key="7">
    <source>
        <dbReference type="Proteomes" id="UP000037175"/>
    </source>
</evidence>
<evidence type="ECO:0000256" key="3">
    <source>
        <dbReference type="SAM" id="MobiDB-lite"/>
    </source>
</evidence>
<dbReference type="SMART" id="SM00646">
    <property type="entry name" value="Ami_3"/>
    <property type="match status" value="1"/>
</dbReference>
<evidence type="ECO:0000256" key="1">
    <source>
        <dbReference type="ARBA" id="ARBA00022801"/>
    </source>
</evidence>
<accession>A0A0L6W2I8</accession>
<dbReference type="EMBL" id="LGTE01000011">
    <property type="protein sequence ID" value="KNZ69593.1"/>
    <property type="molecule type" value="Genomic_DNA"/>
</dbReference>
<feature type="region of interest" description="Disordered" evidence="3">
    <location>
        <begin position="154"/>
        <end position="176"/>
    </location>
</feature>
<organism evidence="6 7">
    <name type="scientific">Thermincola ferriacetica</name>
    <dbReference type="NCBI Taxonomy" id="281456"/>
    <lineage>
        <taxon>Bacteria</taxon>
        <taxon>Bacillati</taxon>
        <taxon>Bacillota</taxon>
        <taxon>Clostridia</taxon>
        <taxon>Eubacteriales</taxon>
        <taxon>Thermincolaceae</taxon>
        <taxon>Thermincola</taxon>
    </lineage>
</organism>
<dbReference type="GO" id="GO:0009253">
    <property type="term" value="P:peptidoglycan catabolic process"/>
    <property type="evidence" value="ECO:0007669"/>
    <property type="project" value="InterPro"/>
</dbReference>
<feature type="transmembrane region" description="Helical" evidence="4">
    <location>
        <begin position="34"/>
        <end position="53"/>
    </location>
</feature>
<dbReference type="GO" id="GO:0030288">
    <property type="term" value="C:outer membrane-bounded periplasmic space"/>
    <property type="evidence" value="ECO:0007669"/>
    <property type="project" value="TreeGrafter"/>
</dbReference>
<evidence type="ECO:0000256" key="4">
    <source>
        <dbReference type="SAM" id="Phobius"/>
    </source>
</evidence>
<dbReference type="Proteomes" id="UP000037175">
    <property type="component" value="Unassembled WGS sequence"/>
</dbReference>
<keyword evidence="7" id="KW-1185">Reference proteome</keyword>
<evidence type="ECO:0000259" key="5">
    <source>
        <dbReference type="PROSITE" id="PS51781"/>
    </source>
</evidence>
<dbReference type="InterPro" id="IPR003646">
    <property type="entry name" value="SH3-like_bac-type"/>
</dbReference>
<dbReference type="PATRIC" id="fig|281456.6.peg.1938"/>
<comment type="caution">
    <text evidence="6">The sequence shown here is derived from an EMBL/GenBank/DDBJ whole genome shotgun (WGS) entry which is preliminary data.</text>
</comment>
<dbReference type="RefSeq" id="WP_052218087.1">
    <property type="nucleotide sequence ID" value="NZ_LGTE01000011.1"/>
</dbReference>
<name>A0A0L6W2I8_9FIRM</name>
<dbReference type="GO" id="GO:0071555">
    <property type="term" value="P:cell wall organization"/>
    <property type="evidence" value="ECO:0007669"/>
    <property type="project" value="UniProtKB-KW"/>
</dbReference>
<keyword evidence="1" id="KW-0378">Hydrolase</keyword>
<dbReference type="Gene3D" id="3.40.630.40">
    <property type="entry name" value="Zn-dependent exopeptidases"/>
    <property type="match status" value="1"/>
</dbReference>
<gene>
    <name evidence="6" type="ORF">Tfer_1847</name>
</gene>
<dbReference type="Pfam" id="PF01520">
    <property type="entry name" value="Amidase_3"/>
    <property type="match status" value="1"/>
</dbReference>
<dbReference type="PANTHER" id="PTHR30404:SF0">
    <property type="entry name" value="N-ACETYLMURAMOYL-L-ALANINE AMIDASE AMIC"/>
    <property type="match status" value="1"/>
</dbReference>
<keyword evidence="2" id="KW-0961">Cell wall biogenesis/degradation</keyword>
<dbReference type="SUPFAM" id="SSF50044">
    <property type="entry name" value="SH3-domain"/>
    <property type="match status" value="1"/>
</dbReference>
<keyword evidence="4" id="KW-0812">Transmembrane</keyword>
<dbReference type="PROSITE" id="PS51781">
    <property type="entry name" value="SH3B"/>
    <property type="match status" value="2"/>
</dbReference>
<feature type="domain" description="SH3b" evidence="5">
    <location>
        <begin position="89"/>
        <end position="152"/>
    </location>
</feature>
<dbReference type="AlphaFoldDB" id="A0A0L6W2I8"/>
<dbReference type="SMART" id="SM00287">
    <property type="entry name" value="SH3b"/>
    <property type="match status" value="2"/>
</dbReference>
<dbReference type="Gene3D" id="2.30.30.40">
    <property type="entry name" value="SH3 Domains"/>
    <property type="match status" value="2"/>
</dbReference>
<dbReference type="PANTHER" id="PTHR30404">
    <property type="entry name" value="N-ACETYLMURAMOYL-L-ALANINE AMIDASE"/>
    <property type="match status" value="1"/>
</dbReference>
<dbReference type="InterPro" id="IPR002508">
    <property type="entry name" value="MurNAc-LAA_cat"/>
</dbReference>
<sequence>MSKNENTGISGQLRKKTTELEVTRVLKSAKYWRLLVPVPVVMAFLMFGTGAFAQDLPTGPWKYGKIIGTYVHKFYGPGKKLPGNFTVASKSVVITATSLNVRNGPGTTYKVIATVKKGMVLKVLRQTTGWYNVVLPDGRNGWVAAGYVTVKNLNQPNPQVPKPETPGADLGTPTEKHGVVKSGIVNVRSGPGTTYPVAAKVTNGTRVRITRETAEWYKVTLPDGKEGWIAKYLVLVENQVPSRGDTPGTGNSGGDIPGEAGRLTEVRVESVGEQDIVTVNADATITYTVYVLAEPYRLVIDLNNMKKDDLPESFAGTGKWVQGVRLSQYSLEPLKARLVVDLARYLSYKVKYAEDKKSIRIEIQEPSINGKTIVIDPGHGGYDPGAIGVTGLREKDYNLDTALRVYNLLKELGANPIITRDTDTFIALTDRAAIANNAQADVFVSIHANSSENASLNGTSTYYYAPESDPVLYAQADARRKLAVKVQAQLAANLGIKDLGIKTANFSVLRNTGMPSILVESAFLSNKTEEALLKDSGFRDKVARAIVDGLVAYFTEP</sequence>
<dbReference type="InterPro" id="IPR050695">
    <property type="entry name" value="N-acetylmuramoyl_amidase_3"/>
</dbReference>
<reference evidence="7" key="1">
    <citation type="submission" date="2015-07" db="EMBL/GenBank/DDBJ databases">
        <title>Complete Genome of Thermincola ferriacetica strain Z-0001T.</title>
        <authorList>
            <person name="Lusk B."/>
            <person name="Badalamenti J.P."/>
            <person name="Parameswaran P."/>
            <person name="Bond D.R."/>
            <person name="Torres C.I."/>
        </authorList>
    </citation>
    <scope>NUCLEOTIDE SEQUENCE [LARGE SCALE GENOMIC DNA]</scope>
    <source>
        <strain evidence="7">Z-0001</strain>
    </source>
</reference>
<evidence type="ECO:0000256" key="2">
    <source>
        <dbReference type="ARBA" id="ARBA00023316"/>
    </source>
</evidence>